<dbReference type="GO" id="GO:0000160">
    <property type="term" value="P:phosphorelay signal transduction system"/>
    <property type="evidence" value="ECO:0007669"/>
    <property type="project" value="UniProtKB-KW"/>
</dbReference>
<dbReference type="AlphaFoldDB" id="A0A5B9PEH1"/>
<dbReference type="Proteomes" id="UP000322214">
    <property type="component" value="Chromosome"/>
</dbReference>
<dbReference type="Pfam" id="PF00072">
    <property type="entry name" value="Response_reg"/>
    <property type="match status" value="1"/>
</dbReference>
<dbReference type="Gene3D" id="3.40.50.2300">
    <property type="match status" value="1"/>
</dbReference>
<evidence type="ECO:0000313" key="9">
    <source>
        <dbReference type="Proteomes" id="UP000322214"/>
    </source>
</evidence>
<evidence type="ECO:0000256" key="6">
    <source>
        <dbReference type="PROSITE-ProRule" id="PRU00169"/>
    </source>
</evidence>
<evidence type="ECO:0000256" key="2">
    <source>
        <dbReference type="ARBA" id="ARBA00023012"/>
    </source>
</evidence>
<dbReference type="InterPro" id="IPR001789">
    <property type="entry name" value="Sig_transdc_resp-reg_receiver"/>
</dbReference>
<organism evidence="8 9">
    <name type="scientific">Mariniblastus fucicola</name>
    <dbReference type="NCBI Taxonomy" id="980251"/>
    <lineage>
        <taxon>Bacteria</taxon>
        <taxon>Pseudomonadati</taxon>
        <taxon>Planctomycetota</taxon>
        <taxon>Planctomycetia</taxon>
        <taxon>Pirellulales</taxon>
        <taxon>Pirellulaceae</taxon>
        <taxon>Mariniblastus</taxon>
    </lineage>
</organism>
<dbReference type="CDD" id="cd17574">
    <property type="entry name" value="REC_OmpR"/>
    <property type="match status" value="1"/>
</dbReference>
<sequence>MSELQKVLVVEDSPTTRRQITDILEGAGYEVISAEDGEAALELVREHHPELVVLDIVLPKKNGYQVCRNIKADPELAIKVMMLTAKDQEKDRIWGQRQGADVYLSKPVDADELVKAVNDMVSTPSRIN</sequence>
<dbReference type="PANTHER" id="PTHR44591:SF20">
    <property type="entry name" value="PROTEIN PILH"/>
    <property type="match status" value="1"/>
</dbReference>
<evidence type="ECO:0000256" key="4">
    <source>
        <dbReference type="ARBA" id="ARBA00023125"/>
    </source>
</evidence>
<evidence type="ECO:0000256" key="3">
    <source>
        <dbReference type="ARBA" id="ARBA00023015"/>
    </source>
</evidence>
<dbReference type="PROSITE" id="PS50110">
    <property type="entry name" value="RESPONSE_REGULATORY"/>
    <property type="match status" value="1"/>
</dbReference>
<name>A0A5B9PEH1_9BACT</name>
<keyword evidence="3" id="KW-0805">Transcription regulation</keyword>
<dbReference type="FunFam" id="3.40.50.2300:FF:000001">
    <property type="entry name" value="DNA-binding response regulator PhoB"/>
    <property type="match status" value="1"/>
</dbReference>
<evidence type="ECO:0000256" key="1">
    <source>
        <dbReference type="ARBA" id="ARBA00022553"/>
    </source>
</evidence>
<keyword evidence="2" id="KW-0902">Two-component regulatory system</keyword>
<evidence type="ECO:0000256" key="5">
    <source>
        <dbReference type="ARBA" id="ARBA00023163"/>
    </source>
</evidence>
<dbReference type="GO" id="GO:0003677">
    <property type="term" value="F:DNA binding"/>
    <property type="evidence" value="ECO:0007669"/>
    <property type="project" value="UniProtKB-KW"/>
</dbReference>
<dbReference type="EMBL" id="CP042912">
    <property type="protein sequence ID" value="QEG21431.1"/>
    <property type="molecule type" value="Genomic_DNA"/>
</dbReference>
<feature type="domain" description="Response regulatory" evidence="7">
    <location>
        <begin position="6"/>
        <end position="121"/>
    </location>
</feature>
<evidence type="ECO:0000313" key="8">
    <source>
        <dbReference type="EMBL" id="QEG21431.1"/>
    </source>
</evidence>
<dbReference type="SUPFAM" id="SSF52172">
    <property type="entry name" value="CheY-like"/>
    <property type="match status" value="1"/>
</dbReference>
<dbReference type="SMART" id="SM00448">
    <property type="entry name" value="REC"/>
    <property type="match status" value="1"/>
</dbReference>
<protein>
    <submittedName>
        <fullName evidence="8">Alkaline phosphatase synthesis transcriptional regulatory protein PhoP</fullName>
    </submittedName>
</protein>
<keyword evidence="1 6" id="KW-0597">Phosphoprotein</keyword>
<keyword evidence="5" id="KW-0804">Transcription</keyword>
<proteinExistence type="predicted"/>
<keyword evidence="4" id="KW-0238">DNA-binding</keyword>
<evidence type="ECO:0000259" key="7">
    <source>
        <dbReference type="PROSITE" id="PS50110"/>
    </source>
</evidence>
<dbReference type="KEGG" id="mff:MFFC18_12870"/>
<dbReference type="PANTHER" id="PTHR44591">
    <property type="entry name" value="STRESS RESPONSE REGULATOR PROTEIN 1"/>
    <property type="match status" value="1"/>
</dbReference>
<dbReference type="STRING" id="980251.GCA_001642875_01588"/>
<reference evidence="8 9" key="1">
    <citation type="submission" date="2019-08" db="EMBL/GenBank/DDBJ databases">
        <title>Deep-cultivation of Planctomycetes and their phenomic and genomic characterization uncovers novel biology.</title>
        <authorList>
            <person name="Wiegand S."/>
            <person name="Jogler M."/>
            <person name="Boedeker C."/>
            <person name="Pinto D."/>
            <person name="Vollmers J."/>
            <person name="Rivas-Marin E."/>
            <person name="Kohn T."/>
            <person name="Peeters S.H."/>
            <person name="Heuer A."/>
            <person name="Rast P."/>
            <person name="Oberbeckmann S."/>
            <person name="Bunk B."/>
            <person name="Jeske O."/>
            <person name="Meyerdierks A."/>
            <person name="Storesund J.E."/>
            <person name="Kallscheuer N."/>
            <person name="Luecker S."/>
            <person name="Lage O.M."/>
            <person name="Pohl T."/>
            <person name="Merkel B.J."/>
            <person name="Hornburger P."/>
            <person name="Mueller R.-W."/>
            <person name="Bruemmer F."/>
            <person name="Labrenz M."/>
            <person name="Spormann A.M."/>
            <person name="Op den Camp H."/>
            <person name="Overmann J."/>
            <person name="Amann R."/>
            <person name="Jetten M.S.M."/>
            <person name="Mascher T."/>
            <person name="Medema M.H."/>
            <person name="Devos D.P."/>
            <person name="Kaster A.-K."/>
            <person name="Ovreas L."/>
            <person name="Rohde M."/>
            <person name="Galperin M.Y."/>
            <person name="Jogler C."/>
        </authorList>
    </citation>
    <scope>NUCLEOTIDE SEQUENCE [LARGE SCALE GENOMIC DNA]</scope>
    <source>
        <strain evidence="8 9">FC18</strain>
    </source>
</reference>
<gene>
    <name evidence="8" type="primary">phoP_2</name>
    <name evidence="8" type="ORF">MFFC18_12870</name>
</gene>
<dbReference type="RefSeq" id="WP_075084384.1">
    <property type="nucleotide sequence ID" value="NZ_CP042912.1"/>
</dbReference>
<feature type="modified residue" description="4-aspartylphosphate" evidence="6">
    <location>
        <position position="55"/>
    </location>
</feature>
<accession>A0A5B9PEH1</accession>
<dbReference type="InterPro" id="IPR011006">
    <property type="entry name" value="CheY-like_superfamily"/>
</dbReference>
<dbReference type="InterPro" id="IPR050595">
    <property type="entry name" value="Bact_response_regulator"/>
</dbReference>
<keyword evidence="9" id="KW-1185">Reference proteome</keyword>